<dbReference type="InterPro" id="IPR011047">
    <property type="entry name" value="Quinoprotein_ADH-like_sf"/>
</dbReference>
<keyword evidence="2" id="KW-1185">Reference proteome</keyword>
<name>A0ABQ3QGB9_9ACTN</name>
<proteinExistence type="predicted"/>
<dbReference type="Proteomes" id="UP001050808">
    <property type="component" value="Unassembled WGS sequence"/>
</dbReference>
<comment type="caution">
    <text evidence="1">The sequence shown here is derived from an EMBL/GenBank/DDBJ whole genome shotgun (WGS) entry which is preliminary data.</text>
</comment>
<organism evidence="1 2">
    <name type="scientific">Streptomyces violascens</name>
    <dbReference type="NCBI Taxonomy" id="67381"/>
    <lineage>
        <taxon>Bacteria</taxon>
        <taxon>Bacillati</taxon>
        <taxon>Actinomycetota</taxon>
        <taxon>Actinomycetes</taxon>
        <taxon>Kitasatosporales</taxon>
        <taxon>Streptomycetaceae</taxon>
        <taxon>Streptomyces</taxon>
    </lineage>
</organism>
<evidence type="ECO:0000313" key="1">
    <source>
        <dbReference type="EMBL" id="GHI36322.1"/>
    </source>
</evidence>
<sequence length="122" mass="12927">MDTDLTKNADGDQVVAVDLNTGKEKWRANPPRARNVRPLAVENGRVVAHLDAGPQLGAAVATLAPTGGAPQVFLQSPQAAAEAQRSFFSPRLGWVGGRLFMLNNRVETPKPNVLVNAALSFG</sequence>
<gene>
    <name evidence="1" type="ORF">Sviol_07300</name>
</gene>
<dbReference type="SUPFAM" id="SSF50998">
    <property type="entry name" value="Quinoprotein alcohol dehydrogenase-like"/>
    <property type="match status" value="1"/>
</dbReference>
<reference evidence="1" key="1">
    <citation type="submission" date="2024-05" db="EMBL/GenBank/DDBJ databases">
        <title>Whole genome shotgun sequence of Streptomyces violascens NBRC 12920.</title>
        <authorList>
            <person name="Komaki H."/>
            <person name="Tamura T."/>
        </authorList>
    </citation>
    <scope>NUCLEOTIDE SEQUENCE</scope>
    <source>
        <strain evidence="1">NBRC 12920</strain>
    </source>
</reference>
<dbReference type="EMBL" id="BNDY01000002">
    <property type="protein sequence ID" value="GHI36322.1"/>
    <property type="molecule type" value="Genomic_DNA"/>
</dbReference>
<evidence type="ECO:0000313" key="2">
    <source>
        <dbReference type="Proteomes" id="UP001050808"/>
    </source>
</evidence>
<dbReference type="RefSeq" id="WP_189960303.1">
    <property type="nucleotide sequence ID" value="NZ_BMUA01000001.1"/>
</dbReference>
<protein>
    <submittedName>
        <fullName evidence="1">Uncharacterized protein</fullName>
    </submittedName>
</protein>
<accession>A0ABQ3QGB9</accession>